<protein>
    <submittedName>
        <fullName evidence="1">Uncharacterized protein</fullName>
    </submittedName>
</protein>
<evidence type="ECO:0000313" key="2">
    <source>
        <dbReference type="Proteomes" id="UP000095192"/>
    </source>
</evidence>
<comment type="caution">
    <text evidence="1">The sequence shown here is derived from an EMBL/GenBank/DDBJ whole genome shotgun (WGS) entry which is preliminary data.</text>
</comment>
<name>A0A1D3D5P9_9EIME</name>
<evidence type="ECO:0000313" key="1">
    <source>
        <dbReference type="EMBL" id="OEH78761.1"/>
    </source>
</evidence>
<dbReference type="InParanoid" id="A0A1D3D5P9"/>
<dbReference type="Proteomes" id="UP000095192">
    <property type="component" value="Unassembled WGS sequence"/>
</dbReference>
<dbReference type="EMBL" id="JROU02000624">
    <property type="protein sequence ID" value="OEH78761.1"/>
    <property type="molecule type" value="Genomic_DNA"/>
</dbReference>
<accession>A0A1D3D5P9</accession>
<keyword evidence="2" id="KW-1185">Reference proteome</keyword>
<reference evidence="1 2" key="1">
    <citation type="journal article" date="2016" name="BMC Genomics">
        <title>Comparative genomics reveals Cyclospora cayetanensis possesses coccidia-like metabolism and invasion components but unique surface antigens.</title>
        <authorList>
            <person name="Liu S."/>
            <person name="Wang L."/>
            <person name="Zheng H."/>
            <person name="Xu Z."/>
            <person name="Roellig D.M."/>
            <person name="Li N."/>
            <person name="Frace M.A."/>
            <person name="Tang K."/>
            <person name="Arrowood M.J."/>
            <person name="Moss D.M."/>
            <person name="Zhang L."/>
            <person name="Feng Y."/>
            <person name="Xiao L."/>
        </authorList>
    </citation>
    <scope>NUCLEOTIDE SEQUENCE [LARGE SCALE GENOMIC DNA]</scope>
    <source>
        <strain evidence="1 2">CHN_HEN01</strain>
    </source>
</reference>
<sequence>MAKCGGLVGLIEDLSECLPAGEGAIELAVKELLLASSNEAEGIRCLLESRGTNCLSDFTPGAVFLLRVFAEHLATPAEK</sequence>
<gene>
    <name evidence="1" type="ORF">cyc_09003</name>
</gene>
<dbReference type="VEuPathDB" id="ToxoDB:cyc_09003"/>
<dbReference type="VEuPathDB" id="ToxoDB:LOC34624541"/>
<dbReference type="AlphaFoldDB" id="A0A1D3D5P9"/>
<organism evidence="1 2">
    <name type="scientific">Cyclospora cayetanensis</name>
    <dbReference type="NCBI Taxonomy" id="88456"/>
    <lineage>
        <taxon>Eukaryota</taxon>
        <taxon>Sar</taxon>
        <taxon>Alveolata</taxon>
        <taxon>Apicomplexa</taxon>
        <taxon>Conoidasida</taxon>
        <taxon>Coccidia</taxon>
        <taxon>Eucoccidiorida</taxon>
        <taxon>Eimeriorina</taxon>
        <taxon>Eimeriidae</taxon>
        <taxon>Cyclospora</taxon>
    </lineage>
</organism>
<proteinExistence type="predicted"/>